<dbReference type="GeneID" id="37022875"/>
<gene>
    <name evidence="3" type="ORF">FA14DRAFT_181400</name>
</gene>
<proteinExistence type="predicted"/>
<dbReference type="OrthoDB" id="10598662at2759"/>
<evidence type="ECO:0008006" key="5">
    <source>
        <dbReference type="Google" id="ProtNLM"/>
    </source>
</evidence>
<accession>A0A316V8B3</accession>
<evidence type="ECO:0000313" key="3">
    <source>
        <dbReference type="EMBL" id="PWN32721.1"/>
    </source>
</evidence>
<protein>
    <recommendedName>
        <fullName evidence="5">Ricin B lectin domain-containing protein</fullName>
    </recommendedName>
</protein>
<feature type="signal peptide" evidence="2">
    <location>
        <begin position="1"/>
        <end position="24"/>
    </location>
</feature>
<keyword evidence="4" id="KW-1185">Reference proteome</keyword>
<dbReference type="Proteomes" id="UP000245771">
    <property type="component" value="Unassembled WGS sequence"/>
</dbReference>
<evidence type="ECO:0000256" key="1">
    <source>
        <dbReference type="SAM" id="MobiDB-lite"/>
    </source>
</evidence>
<keyword evidence="2" id="KW-0732">Signal</keyword>
<feature type="chain" id="PRO_5016298049" description="Ricin B lectin domain-containing protein" evidence="2">
    <location>
        <begin position="25"/>
        <end position="215"/>
    </location>
</feature>
<organism evidence="3 4">
    <name type="scientific">Meira miltonrushii</name>
    <dbReference type="NCBI Taxonomy" id="1280837"/>
    <lineage>
        <taxon>Eukaryota</taxon>
        <taxon>Fungi</taxon>
        <taxon>Dikarya</taxon>
        <taxon>Basidiomycota</taxon>
        <taxon>Ustilaginomycotina</taxon>
        <taxon>Exobasidiomycetes</taxon>
        <taxon>Exobasidiales</taxon>
        <taxon>Brachybasidiaceae</taxon>
        <taxon>Meira</taxon>
    </lineage>
</organism>
<sequence>MKSVFQFSTAIVGMAIALASVTSATPVKRSGITCTKTYGGGDLRITNLHGGKGSQAGDPNDPITETTDGNNYLTTNPDVVDSSPSRFQFDTCQTDGWNVDGQLFGQLKITDVSNTKCVTAIPSDDNWSLLQIQDCESYNGGNLYNQWFKASPGYDSDLGAYIELELTGNPNDYQYTNDKPIAVSQNVSQGNDLVFVHPLDTPVPVNLALFGYSEA</sequence>
<dbReference type="InParanoid" id="A0A316V8B3"/>
<dbReference type="AlphaFoldDB" id="A0A316V8B3"/>
<evidence type="ECO:0000313" key="4">
    <source>
        <dbReference type="Proteomes" id="UP000245771"/>
    </source>
</evidence>
<dbReference type="EMBL" id="KZ819605">
    <property type="protein sequence ID" value="PWN32721.1"/>
    <property type="molecule type" value="Genomic_DNA"/>
</dbReference>
<evidence type="ECO:0000256" key="2">
    <source>
        <dbReference type="SAM" id="SignalP"/>
    </source>
</evidence>
<feature type="region of interest" description="Disordered" evidence="1">
    <location>
        <begin position="49"/>
        <end position="70"/>
    </location>
</feature>
<dbReference type="RefSeq" id="XP_025353023.1">
    <property type="nucleotide sequence ID" value="XM_025501094.1"/>
</dbReference>
<name>A0A316V8B3_9BASI</name>
<reference evidence="3 4" key="1">
    <citation type="journal article" date="2018" name="Mol. Biol. Evol.">
        <title>Broad Genomic Sampling Reveals a Smut Pathogenic Ancestry of the Fungal Clade Ustilaginomycotina.</title>
        <authorList>
            <person name="Kijpornyongpan T."/>
            <person name="Mondo S.J."/>
            <person name="Barry K."/>
            <person name="Sandor L."/>
            <person name="Lee J."/>
            <person name="Lipzen A."/>
            <person name="Pangilinan J."/>
            <person name="LaButti K."/>
            <person name="Hainaut M."/>
            <person name="Henrissat B."/>
            <person name="Grigoriev I.V."/>
            <person name="Spatafora J.W."/>
            <person name="Aime M.C."/>
        </authorList>
    </citation>
    <scope>NUCLEOTIDE SEQUENCE [LARGE SCALE GENOMIC DNA]</scope>
    <source>
        <strain evidence="3 4">MCA 3882</strain>
    </source>
</reference>